<protein>
    <submittedName>
        <fullName evidence="3">SgcJ/EcaC family oxidoreductase</fullName>
    </submittedName>
</protein>
<dbReference type="SUPFAM" id="SSF54427">
    <property type="entry name" value="NTF2-like"/>
    <property type="match status" value="1"/>
</dbReference>
<dbReference type="AlphaFoldDB" id="A0A506PIA1"/>
<evidence type="ECO:0000313" key="3">
    <source>
        <dbReference type="EMBL" id="TPV32822.1"/>
    </source>
</evidence>
<dbReference type="Proteomes" id="UP000317332">
    <property type="component" value="Unassembled WGS sequence"/>
</dbReference>
<evidence type="ECO:0000313" key="4">
    <source>
        <dbReference type="Proteomes" id="UP000317332"/>
    </source>
</evidence>
<dbReference type="InterPro" id="IPR027843">
    <property type="entry name" value="DUF4440"/>
</dbReference>
<evidence type="ECO:0000259" key="2">
    <source>
        <dbReference type="Pfam" id="PF14534"/>
    </source>
</evidence>
<dbReference type="PANTHER" id="PTHR31664">
    <property type="entry name" value="PROTEIN CBG16427"/>
    <property type="match status" value="1"/>
</dbReference>
<dbReference type="Pfam" id="PF14534">
    <property type="entry name" value="DUF4440"/>
    <property type="match status" value="1"/>
</dbReference>
<feature type="domain" description="DUF4440" evidence="2">
    <location>
        <begin position="54"/>
        <end position="156"/>
    </location>
</feature>
<accession>A0A506PIA1</accession>
<feature type="signal peptide" evidence="1">
    <location>
        <begin position="1"/>
        <end position="27"/>
    </location>
</feature>
<feature type="chain" id="PRO_5021206038" evidence="1">
    <location>
        <begin position="28"/>
        <end position="166"/>
    </location>
</feature>
<gene>
    <name evidence="3" type="ORF">FJ651_10945</name>
</gene>
<dbReference type="PROSITE" id="PS51257">
    <property type="entry name" value="PROKAR_LIPOPROTEIN"/>
    <property type="match status" value="1"/>
</dbReference>
<dbReference type="CDD" id="cd00531">
    <property type="entry name" value="NTF2_like"/>
    <property type="match status" value="1"/>
</dbReference>
<proteinExistence type="predicted"/>
<reference evidence="3 4" key="1">
    <citation type="submission" date="2019-06" db="EMBL/GenBank/DDBJ databases">
        <title>Flavobacteriaceae Paucihalobacterium erythroidium CWB-1, complete genome.</title>
        <authorList>
            <person name="Wu S."/>
        </authorList>
    </citation>
    <scope>NUCLEOTIDE SEQUENCE [LARGE SCALE GENOMIC DNA]</scope>
    <source>
        <strain evidence="3 4">CWB-1</strain>
    </source>
</reference>
<comment type="caution">
    <text evidence="3">The sequence shown here is derived from an EMBL/GenBank/DDBJ whole genome shotgun (WGS) entry which is preliminary data.</text>
</comment>
<sequence>MKNLIKNKTKAISIIIVLLFISTSCNNAPKSVESEIVETNTVFDLEKEKEELQKSFEGVKEALASGNAKAVAKFYTEDGVFMPHNSQIFTGREEIEKAFEGFIAGGFTDLDVESTWAEGCGDYLLDTEQWTLSNGKDTLIGKSLVIWKKEDGMWKMYKDMINTDTP</sequence>
<dbReference type="InterPro" id="IPR011944">
    <property type="entry name" value="Steroid_delta5-4_isomerase"/>
</dbReference>
<dbReference type="PANTHER" id="PTHR31664:SF8">
    <property type="entry name" value="DUF4440 DOMAIN-CONTAINING PROTEIN"/>
    <property type="match status" value="1"/>
</dbReference>
<dbReference type="Gene3D" id="3.10.450.50">
    <property type="match status" value="1"/>
</dbReference>
<keyword evidence="4" id="KW-1185">Reference proteome</keyword>
<organism evidence="3 4">
    <name type="scientific">Paucihalobacter ruber</name>
    <dbReference type="NCBI Taxonomy" id="2567861"/>
    <lineage>
        <taxon>Bacteria</taxon>
        <taxon>Pseudomonadati</taxon>
        <taxon>Bacteroidota</taxon>
        <taxon>Flavobacteriia</taxon>
        <taxon>Flavobacteriales</taxon>
        <taxon>Flavobacteriaceae</taxon>
        <taxon>Paucihalobacter</taxon>
    </lineage>
</organism>
<keyword evidence="1" id="KW-0732">Signal</keyword>
<dbReference type="EMBL" id="VHIQ01000005">
    <property type="protein sequence ID" value="TPV32822.1"/>
    <property type="molecule type" value="Genomic_DNA"/>
</dbReference>
<name>A0A506PIA1_9FLAO</name>
<evidence type="ECO:0000256" key="1">
    <source>
        <dbReference type="SAM" id="SignalP"/>
    </source>
</evidence>
<dbReference type="OrthoDB" id="9814425at2"/>
<dbReference type="InterPro" id="IPR032710">
    <property type="entry name" value="NTF2-like_dom_sf"/>
</dbReference>
<dbReference type="NCBIfam" id="TIGR02246">
    <property type="entry name" value="SgcJ/EcaC family oxidoreductase"/>
    <property type="match status" value="1"/>
</dbReference>
<dbReference type="RefSeq" id="WP_140990569.1">
    <property type="nucleotide sequence ID" value="NZ_VHIQ01000005.1"/>
</dbReference>